<evidence type="ECO:0000313" key="2">
    <source>
        <dbReference type="EMBL" id="KKK63417.1"/>
    </source>
</evidence>
<dbReference type="GO" id="GO:0051536">
    <property type="term" value="F:iron-sulfur cluster binding"/>
    <property type="evidence" value="ECO:0007669"/>
    <property type="project" value="InterPro"/>
</dbReference>
<gene>
    <name evidence="2" type="ORF">LCGC14_2994500</name>
</gene>
<dbReference type="InterPro" id="IPR004437">
    <property type="entry name" value="ParB/RepB/Spo0J"/>
</dbReference>
<dbReference type="InterPro" id="IPR003115">
    <property type="entry name" value="ParB_N"/>
</dbReference>
<sequence length="271" mass="30829">MKVKDIPISDITIKERFRRELGSLTSLSESIAEKGLIQPITVDIHLNLVAGARRHAAAKMAGLEKIPCVIRDIESELDAREIELFENLHRKEMEWQEQIRLTARIHNLMKEKHGDNWTQLKTSKLLGKSRAAVTDAVELAEAMDVIPELEESSTSASPLKEEEVNVERLKRLAGKSLEDKYYKKGIGKTGTIKIDSELGLLDCIVAPCVFRCPIHQDVPEYIDYISRKDYKSALEAILKKNPLPHITGYICDHKCVEKCVRWDYDSPLNIR</sequence>
<dbReference type="SUPFAM" id="SSF46548">
    <property type="entry name" value="alpha-helical ferredoxin"/>
    <property type="match status" value="1"/>
</dbReference>
<dbReference type="InterPro" id="IPR028261">
    <property type="entry name" value="DPD_II"/>
</dbReference>
<name>A0A0F8X2W7_9ZZZZ</name>
<dbReference type="EMBL" id="LAZR01061525">
    <property type="protein sequence ID" value="KKK63417.1"/>
    <property type="molecule type" value="Genomic_DNA"/>
</dbReference>
<proteinExistence type="predicted"/>
<dbReference type="InterPro" id="IPR036086">
    <property type="entry name" value="ParB/Sulfiredoxin_sf"/>
</dbReference>
<dbReference type="PANTHER" id="PTHR33375">
    <property type="entry name" value="CHROMOSOME-PARTITIONING PROTEIN PARB-RELATED"/>
    <property type="match status" value="1"/>
</dbReference>
<dbReference type="SMART" id="SM00470">
    <property type="entry name" value="ParB"/>
    <property type="match status" value="1"/>
</dbReference>
<dbReference type="PANTHER" id="PTHR33375:SF1">
    <property type="entry name" value="CHROMOSOME-PARTITIONING PROTEIN PARB-RELATED"/>
    <property type="match status" value="1"/>
</dbReference>
<dbReference type="Gene3D" id="3.90.1530.30">
    <property type="match status" value="1"/>
</dbReference>
<dbReference type="Gene3D" id="1.10.1060.10">
    <property type="entry name" value="Alpha-helical ferredoxin"/>
    <property type="match status" value="1"/>
</dbReference>
<accession>A0A0F8X2W7</accession>
<reference evidence="2" key="1">
    <citation type="journal article" date="2015" name="Nature">
        <title>Complex archaea that bridge the gap between prokaryotes and eukaryotes.</title>
        <authorList>
            <person name="Spang A."/>
            <person name="Saw J.H."/>
            <person name="Jorgensen S.L."/>
            <person name="Zaremba-Niedzwiedzka K."/>
            <person name="Martijn J."/>
            <person name="Lind A.E."/>
            <person name="van Eijk R."/>
            <person name="Schleper C."/>
            <person name="Guy L."/>
            <person name="Ettema T.J."/>
        </authorList>
    </citation>
    <scope>NUCLEOTIDE SEQUENCE</scope>
</reference>
<protein>
    <recommendedName>
        <fullName evidence="1">ParB-like N-terminal domain-containing protein</fullName>
    </recommendedName>
</protein>
<dbReference type="InterPro" id="IPR050336">
    <property type="entry name" value="Chromosome_partition/occlusion"/>
</dbReference>
<dbReference type="AlphaFoldDB" id="A0A0F8X2W7"/>
<dbReference type="GO" id="GO:0007059">
    <property type="term" value="P:chromosome segregation"/>
    <property type="evidence" value="ECO:0007669"/>
    <property type="project" value="TreeGrafter"/>
</dbReference>
<dbReference type="Pfam" id="PF14691">
    <property type="entry name" value="Fer4_20"/>
    <property type="match status" value="1"/>
</dbReference>
<feature type="domain" description="ParB-like N-terminal" evidence="1">
    <location>
        <begin position="4"/>
        <end position="88"/>
    </location>
</feature>
<evidence type="ECO:0000259" key="1">
    <source>
        <dbReference type="SMART" id="SM00470"/>
    </source>
</evidence>
<dbReference type="SUPFAM" id="SSF110849">
    <property type="entry name" value="ParB/Sulfiredoxin"/>
    <property type="match status" value="1"/>
</dbReference>
<dbReference type="GO" id="GO:0003677">
    <property type="term" value="F:DNA binding"/>
    <property type="evidence" value="ECO:0007669"/>
    <property type="project" value="InterPro"/>
</dbReference>
<dbReference type="GO" id="GO:0005694">
    <property type="term" value="C:chromosome"/>
    <property type="evidence" value="ECO:0007669"/>
    <property type="project" value="TreeGrafter"/>
</dbReference>
<comment type="caution">
    <text evidence="2">The sequence shown here is derived from an EMBL/GenBank/DDBJ whole genome shotgun (WGS) entry which is preliminary data.</text>
</comment>
<dbReference type="NCBIfam" id="TIGR00180">
    <property type="entry name" value="parB_part"/>
    <property type="match status" value="1"/>
</dbReference>
<dbReference type="InterPro" id="IPR009051">
    <property type="entry name" value="Helical_ferredxn"/>
</dbReference>
<dbReference type="Pfam" id="PF02195">
    <property type="entry name" value="ParB_N"/>
    <property type="match status" value="1"/>
</dbReference>
<feature type="non-terminal residue" evidence="2">
    <location>
        <position position="271"/>
    </location>
</feature>
<organism evidence="2">
    <name type="scientific">marine sediment metagenome</name>
    <dbReference type="NCBI Taxonomy" id="412755"/>
    <lineage>
        <taxon>unclassified sequences</taxon>
        <taxon>metagenomes</taxon>
        <taxon>ecological metagenomes</taxon>
    </lineage>
</organism>
<dbReference type="Gene3D" id="1.10.10.2830">
    <property type="match status" value="1"/>
</dbReference>